<dbReference type="HOGENOM" id="CLU_214842_0_0_6"/>
<protein>
    <submittedName>
        <fullName evidence="3">Putative IS orf</fullName>
    </submittedName>
</protein>
<feature type="domain" description="Transposase TnpC homeodomain" evidence="2">
    <location>
        <begin position="8"/>
        <end position="34"/>
    </location>
</feature>
<gene>
    <name evidence="3" type="ORF">ECIG_05654</name>
</gene>
<dbReference type="AlphaFoldDB" id="F4T918"/>
<dbReference type="EMBL" id="GL883969">
    <property type="protein sequence ID" value="EGI12620.1"/>
    <property type="molecule type" value="Genomic_DNA"/>
</dbReference>
<dbReference type="Proteomes" id="UP000004710">
    <property type="component" value="Unassembled WGS sequence"/>
</dbReference>
<evidence type="ECO:0000259" key="2">
    <source>
        <dbReference type="Pfam" id="PF13007"/>
    </source>
</evidence>
<proteinExistence type="predicted"/>
<dbReference type="InterPro" id="IPR024463">
    <property type="entry name" value="Transposase_TnpC_homeodom"/>
</dbReference>
<evidence type="ECO:0000313" key="4">
    <source>
        <dbReference type="Proteomes" id="UP000004710"/>
    </source>
</evidence>
<accession>F4T918</accession>
<sequence length="36" mass="3937">MAETLGEQYDPALPSALRQSSARKPLPASLPRETRV</sequence>
<evidence type="ECO:0000256" key="1">
    <source>
        <dbReference type="SAM" id="MobiDB-lite"/>
    </source>
</evidence>
<dbReference type="Pfam" id="PF13007">
    <property type="entry name" value="LZ_Tnp_IS66"/>
    <property type="match status" value="1"/>
</dbReference>
<organism evidence="3 4">
    <name type="scientific">Escherichia coli M605</name>
    <dbReference type="NCBI Taxonomy" id="656417"/>
    <lineage>
        <taxon>Bacteria</taxon>
        <taxon>Pseudomonadati</taxon>
        <taxon>Pseudomonadota</taxon>
        <taxon>Gammaproteobacteria</taxon>
        <taxon>Enterobacterales</taxon>
        <taxon>Enterobacteriaceae</taxon>
        <taxon>Escherichia</taxon>
    </lineage>
</organism>
<feature type="region of interest" description="Disordered" evidence="1">
    <location>
        <begin position="1"/>
        <end position="36"/>
    </location>
</feature>
<feature type="non-terminal residue" evidence="3">
    <location>
        <position position="36"/>
    </location>
</feature>
<name>F4T918_ECOLX</name>
<reference evidence="3 4" key="1">
    <citation type="submission" date="2010-01" db="EMBL/GenBank/DDBJ databases">
        <title>The Genome Sequence of Escherichia coli M605.</title>
        <authorList>
            <consortium name="The Broad Institute Genome Sequencing Platform"/>
            <consortium name="The Broad Institute Genome Sequencing Center for Infectious Disease"/>
            <person name="Feldgarden M."/>
            <person name="Gordon D.M."/>
            <person name="Johnson J.R."/>
            <person name="Johnston B.D."/>
            <person name="Young S."/>
            <person name="Zeng Q."/>
            <person name="Koehrsen M."/>
            <person name="Alvarado L."/>
            <person name="Berlin A.M."/>
            <person name="Borenstein D."/>
            <person name="Chapman S.B."/>
            <person name="Chen Z."/>
            <person name="Engels R."/>
            <person name="Freedman E."/>
            <person name="Gellesch M."/>
            <person name="Goldberg J."/>
            <person name="Griggs A."/>
            <person name="Gujja S."/>
            <person name="Heilman E.R."/>
            <person name="Heiman D.I."/>
            <person name="Hepburn T.A."/>
            <person name="Howarth C."/>
            <person name="Jen D."/>
            <person name="Larson L."/>
            <person name="Lewis B."/>
            <person name="Mehta T."/>
            <person name="Park D."/>
            <person name="Pearson M."/>
            <person name="Richards J."/>
            <person name="Roberts A."/>
            <person name="Saif S."/>
            <person name="Shea T.D."/>
            <person name="Shenoy N."/>
            <person name="Sisk P."/>
            <person name="Stolte C."/>
            <person name="Sykes S.N."/>
            <person name="Walk T."/>
            <person name="White J."/>
            <person name="Yandava C."/>
            <person name="Haas B."/>
            <person name="Henn M.R."/>
            <person name="Nusbaum C."/>
            <person name="Birren B."/>
        </authorList>
    </citation>
    <scope>NUCLEOTIDE SEQUENCE [LARGE SCALE GENOMIC DNA]</scope>
    <source>
        <strain evidence="3 4">M605</strain>
    </source>
</reference>
<evidence type="ECO:0000313" key="3">
    <source>
        <dbReference type="EMBL" id="EGI12620.1"/>
    </source>
</evidence>